<evidence type="ECO:0000313" key="1">
    <source>
        <dbReference type="Ensembl" id="ENSPMGP00000016480.1"/>
    </source>
</evidence>
<dbReference type="GO" id="GO:0005783">
    <property type="term" value="C:endoplasmic reticulum"/>
    <property type="evidence" value="ECO:0007669"/>
    <property type="project" value="TreeGrafter"/>
</dbReference>
<protein>
    <submittedName>
        <fullName evidence="1">Uncharacterized protein</fullName>
    </submittedName>
</protein>
<proteinExistence type="predicted"/>
<dbReference type="GO" id="GO:0005793">
    <property type="term" value="C:endoplasmic reticulum-Golgi intermediate compartment"/>
    <property type="evidence" value="ECO:0007669"/>
    <property type="project" value="TreeGrafter"/>
</dbReference>
<dbReference type="GO" id="GO:0006487">
    <property type="term" value="P:protein N-linked glycosylation"/>
    <property type="evidence" value="ECO:0007669"/>
    <property type="project" value="TreeGrafter"/>
</dbReference>
<organism evidence="1 2">
    <name type="scientific">Periophthalmus magnuspinnatus</name>
    <dbReference type="NCBI Taxonomy" id="409849"/>
    <lineage>
        <taxon>Eukaryota</taxon>
        <taxon>Metazoa</taxon>
        <taxon>Chordata</taxon>
        <taxon>Craniata</taxon>
        <taxon>Vertebrata</taxon>
        <taxon>Euteleostomi</taxon>
        <taxon>Actinopterygii</taxon>
        <taxon>Neopterygii</taxon>
        <taxon>Teleostei</taxon>
        <taxon>Neoteleostei</taxon>
        <taxon>Acanthomorphata</taxon>
        <taxon>Gobiaria</taxon>
        <taxon>Gobiiformes</taxon>
        <taxon>Gobioidei</taxon>
        <taxon>Gobiidae</taxon>
        <taxon>Oxudercinae</taxon>
        <taxon>Periophthalmus</taxon>
    </lineage>
</organism>
<dbReference type="Proteomes" id="UP000261520">
    <property type="component" value="Unplaced"/>
</dbReference>
<dbReference type="AlphaFoldDB" id="A0A3B4AII3"/>
<dbReference type="GO" id="GO:0008375">
    <property type="term" value="F:acetylglucosaminyltransferase activity"/>
    <property type="evidence" value="ECO:0007669"/>
    <property type="project" value="TreeGrafter"/>
</dbReference>
<dbReference type="Ensembl" id="ENSPMGT00000017604.1">
    <property type="protein sequence ID" value="ENSPMGP00000016480.1"/>
    <property type="gene ID" value="ENSPMGG00000013543.1"/>
</dbReference>
<accession>A0A3B4AII3</accession>
<dbReference type="InterPro" id="IPR006759">
    <property type="entry name" value="Glyco_transf_54"/>
</dbReference>
<keyword evidence="2" id="KW-1185">Reference proteome</keyword>
<name>A0A3B4AII3_9GOBI</name>
<dbReference type="STRING" id="409849.ENSPMGP00000016480"/>
<sequence>MVLGIPTVRREKQSYLLSTLDSLLYDLSPSQCQDLLIIVFVAEVHKLRKVKFLESSDTILLLLLELNKFNCVILIL</sequence>
<dbReference type="GO" id="GO:0005795">
    <property type="term" value="C:Golgi stack"/>
    <property type="evidence" value="ECO:0007669"/>
    <property type="project" value="TreeGrafter"/>
</dbReference>
<dbReference type="PANTHER" id="PTHR12062">
    <property type="entry name" value="N-ACETYLGLUCOSAMINYLTRANSFERASE VI"/>
    <property type="match status" value="1"/>
</dbReference>
<dbReference type="PANTHER" id="PTHR12062:SF27">
    <property type="entry name" value="ALPHA-1,3-MANNOSYL-GLYCOPROTEIN 4-BETA-N-ACETYLGLUCOSAMINYLTRANSFERASE B"/>
    <property type="match status" value="1"/>
</dbReference>
<reference evidence="1" key="1">
    <citation type="submission" date="2025-08" db="UniProtKB">
        <authorList>
            <consortium name="Ensembl"/>
        </authorList>
    </citation>
    <scope>IDENTIFICATION</scope>
</reference>
<evidence type="ECO:0000313" key="2">
    <source>
        <dbReference type="Proteomes" id="UP000261520"/>
    </source>
</evidence>
<reference evidence="1" key="2">
    <citation type="submission" date="2025-09" db="UniProtKB">
        <authorList>
            <consortium name="Ensembl"/>
        </authorList>
    </citation>
    <scope>IDENTIFICATION</scope>
</reference>